<dbReference type="AlphaFoldDB" id="A0A5B0M4E0"/>
<feature type="region of interest" description="Disordered" evidence="1">
    <location>
        <begin position="1"/>
        <end position="49"/>
    </location>
</feature>
<dbReference type="EMBL" id="VSWC01000170">
    <property type="protein sequence ID" value="KAA1071391.1"/>
    <property type="molecule type" value="Genomic_DNA"/>
</dbReference>
<feature type="compositionally biased region" description="Low complexity" evidence="1">
    <location>
        <begin position="10"/>
        <end position="21"/>
    </location>
</feature>
<accession>A0A5B0M4E0</accession>
<protein>
    <submittedName>
        <fullName evidence="2">Uncharacterized protein</fullName>
    </submittedName>
</protein>
<organism evidence="2 3">
    <name type="scientific">Puccinia graminis f. sp. tritici</name>
    <dbReference type="NCBI Taxonomy" id="56615"/>
    <lineage>
        <taxon>Eukaryota</taxon>
        <taxon>Fungi</taxon>
        <taxon>Dikarya</taxon>
        <taxon>Basidiomycota</taxon>
        <taxon>Pucciniomycotina</taxon>
        <taxon>Pucciniomycetes</taxon>
        <taxon>Pucciniales</taxon>
        <taxon>Pucciniaceae</taxon>
        <taxon>Puccinia</taxon>
    </lineage>
</organism>
<dbReference type="Proteomes" id="UP000324748">
    <property type="component" value="Unassembled WGS sequence"/>
</dbReference>
<keyword evidence="3" id="KW-1185">Reference proteome</keyword>
<gene>
    <name evidence="2" type="ORF">PGT21_005788</name>
</gene>
<sequence length="104" mass="11963">MSHIRSEPNSSVSPHESVISSTRYTSREEDGRETGKPFDKPSPRHIGPRSLQVILRAVSVTYDRKVDKTDDVIRAQPTTTSHFQRFLSHPEYLSQFIVRRPRST</sequence>
<reference evidence="2 3" key="1">
    <citation type="submission" date="2019-05" db="EMBL/GenBank/DDBJ databases">
        <title>Emergence of the Ug99 lineage of the wheat stem rust pathogen through somatic hybridization.</title>
        <authorList>
            <person name="Li F."/>
            <person name="Upadhyaya N.M."/>
            <person name="Sperschneider J."/>
            <person name="Matny O."/>
            <person name="Nguyen-Phuc H."/>
            <person name="Mago R."/>
            <person name="Raley C."/>
            <person name="Miller M.E."/>
            <person name="Silverstein K.A.T."/>
            <person name="Henningsen E."/>
            <person name="Hirsch C.D."/>
            <person name="Visser B."/>
            <person name="Pretorius Z.A."/>
            <person name="Steffenson B.J."/>
            <person name="Schwessinger B."/>
            <person name="Dodds P.N."/>
            <person name="Figueroa M."/>
        </authorList>
    </citation>
    <scope>NUCLEOTIDE SEQUENCE [LARGE SCALE GENOMIC DNA]</scope>
    <source>
        <strain evidence="2">21-0</strain>
    </source>
</reference>
<evidence type="ECO:0000313" key="3">
    <source>
        <dbReference type="Proteomes" id="UP000324748"/>
    </source>
</evidence>
<comment type="caution">
    <text evidence="2">The sequence shown here is derived from an EMBL/GenBank/DDBJ whole genome shotgun (WGS) entry which is preliminary data.</text>
</comment>
<feature type="compositionally biased region" description="Basic and acidic residues" evidence="1">
    <location>
        <begin position="25"/>
        <end position="42"/>
    </location>
</feature>
<name>A0A5B0M4E0_PUCGR</name>
<proteinExistence type="predicted"/>
<evidence type="ECO:0000313" key="2">
    <source>
        <dbReference type="EMBL" id="KAA1071391.1"/>
    </source>
</evidence>
<evidence type="ECO:0000256" key="1">
    <source>
        <dbReference type="SAM" id="MobiDB-lite"/>
    </source>
</evidence>